<dbReference type="KEGG" id="acob:P0Y56_09595"/>
<dbReference type="EMBL" id="CP119316">
    <property type="protein sequence ID" value="WEK45289.1"/>
    <property type="molecule type" value="Genomic_DNA"/>
</dbReference>
<reference evidence="1" key="1">
    <citation type="submission" date="2023-03" db="EMBL/GenBank/DDBJ databases">
        <title>Andean soil-derived lignocellulolytic bacterial consortium as a source of novel taxa and putative plastic-active enzymes.</title>
        <authorList>
            <person name="Diaz-Garcia L."/>
            <person name="Chuvochina M."/>
            <person name="Feuerriegel G."/>
            <person name="Bunk B."/>
            <person name="Sproer C."/>
            <person name="Streit W.R."/>
            <person name="Rodriguez L.M."/>
            <person name="Overmann J."/>
            <person name="Jimenez D.J."/>
        </authorList>
    </citation>
    <scope>NUCLEOTIDE SEQUENCE</scope>
    <source>
        <strain evidence="1">MAG 26</strain>
    </source>
</reference>
<accession>A0AAJ5X779</accession>
<evidence type="ECO:0000313" key="1">
    <source>
        <dbReference type="EMBL" id="WEK45289.1"/>
    </source>
</evidence>
<dbReference type="Proteomes" id="UP001218362">
    <property type="component" value="Chromosome"/>
</dbReference>
<dbReference type="AlphaFoldDB" id="A0AAJ5X779"/>
<evidence type="ECO:0000313" key="2">
    <source>
        <dbReference type="Proteomes" id="UP001218362"/>
    </source>
</evidence>
<organism evidence="1 2">
    <name type="scientific">Candidatus Andeanibacterium colombiense</name>
    <dbReference type="NCBI Taxonomy" id="3121345"/>
    <lineage>
        <taxon>Bacteria</taxon>
        <taxon>Pseudomonadati</taxon>
        <taxon>Pseudomonadota</taxon>
        <taxon>Alphaproteobacteria</taxon>
        <taxon>Sphingomonadales</taxon>
        <taxon>Sphingomonadaceae</taxon>
        <taxon>Candidatus Andeanibacterium</taxon>
    </lineage>
</organism>
<protein>
    <submittedName>
        <fullName evidence="1">Uncharacterized protein</fullName>
    </submittedName>
</protein>
<proteinExistence type="predicted"/>
<name>A0AAJ5X779_9SPHN</name>
<sequence>MEPVTRADREAELKGLLARMEAHPERDWAEEKERVGVLREMLKEPAHSQP</sequence>
<gene>
    <name evidence="1" type="ORF">P0Y56_09595</name>
</gene>